<dbReference type="Proteomes" id="UP001377337">
    <property type="component" value="Chromosome"/>
</dbReference>
<evidence type="ECO:0000313" key="1">
    <source>
        <dbReference type="EMBL" id="WXB98368.1"/>
    </source>
</evidence>
<evidence type="ECO:0000313" key="2">
    <source>
        <dbReference type="Proteomes" id="UP001377337"/>
    </source>
</evidence>
<dbReference type="RefSeq" id="WP_035408895.1">
    <property type="nucleotide sequence ID" value="NZ_CP147407.1"/>
</dbReference>
<proteinExistence type="predicted"/>
<keyword evidence="2" id="KW-1185">Reference proteome</keyword>
<accession>A0ABZ2NKL0</accession>
<sequence length="73" mass="8759">MNKYKIRYHFSNDFYVTREVESEFDKTSAAMRFSEEERITFEDKRGDLLSFFMRDVKLVTVEDDKVNTVKAGF</sequence>
<dbReference type="EMBL" id="CP147407">
    <property type="protein sequence ID" value="WXB98368.1"/>
    <property type="molecule type" value="Genomic_DNA"/>
</dbReference>
<organism evidence="1 2">
    <name type="scientific">Metabacillus sediminis</name>
    <dbReference type="NCBI Taxonomy" id="3117746"/>
    <lineage>
        <taxon>Bacteria</taxon>
        <taxon>Bacillati</taxon>
        <taxon>Bacillota</taxon>
        <taxon>Bacilli</taxon>
        <taxon>Bacillales</taxon>
        <taxon>Bacillaceae</taxon>
        <taxon>Metabacillus</taxon>
    </lineage>
</organism>
<name>A0ABZ2NKL0_9BACI</name>
<evidence type="ECO:0008006" key="3">
    <source>
        <dbReference type="Google" id="ProtNLM"/>
    </source>
</evidence>
<reference evidence="1 2" key="1">
    <citation type="submission" date="2024-02" db="EMBL/GenBank/DDBJ databases">
        <title>Seven novel Bacillus-like species.</title>
        <authorList>
            <person name="Liu G."/>
        </authorList>
    </citation>
    <scope>NUCLEOTIDE SEQUENCE [LARGE SCALE GENOMIC DNA]</scope>
    <source>
        <strain evidence="1 2">FJAT-52054</strain>
    </source>
</reference>
<gene>
    <name evidence="1" type="ORF">WCV65_07815</name>
</gene>
<protein>
    <recommendedName>
        <fullName evidence="3">Phage protein</fullName>
    </recommendedName>
</protein>